<evidence type="ECO:0000256" key="5">
    <source>
        <dbReference type="ARBA" id="ARBA00022833"/>
    </source>
</evidence>
<dbReference type="GO" id="GO:0006508">
    <property type="term" value="P:proteolysis"/>
    <property type="evidence" value="ECO:0007669"/>
    <property type="project" value="UniProtKB-KW"/>
</dbReference>
<dbReference type="RefSeq" id="WP_368505846.1">
    <property type="nucleotide sequence ID" value="NZ_CP162551.1"/>
</dbReference>
<accession>A0AB39BZ26</accession>
<keyword evidence="8" id="KW-0732">Signal</keyword>
<comment type="cofactor">
    <cofactor evidence="1">
        <name>Zn(2+)</name>
        <dbReference type="ChEBI" id="CHEBI:29105"/>
    </cofactor>
</comment>
<gene>
    <name evidence="10" type="ORF">AB3N04_09795</name>
</gene>
<dbReference type="AlphaFoldDB" id="A0AB39BZ26"/>
<feature type="domain" description="Peptidase M14" evidence="9">
    <location>
        <begin position="43"/>
        <end position="375"/>
    </location>
</feature>
<keyword evidence="4" id="KW-0378">Hydrolase</keyword>
<evidence type="ECO:0000313" key="10">
    <source>
        <dbReference type="EMBL" id="XDI38571.1"/>
    </source>
</evidence>
<evidence type="ECO:0000259" key="9">
    <source>
        <dbReference type="PROSITE" id="PS52035"/>
    </source>
</evidence>
<feature type="chain" id="PRO_5044254287" evidence="8">
    <location>
        <begin position="25"/>
        <end position="396"/>
    </location>
</feature>
<keyword evidence="5" id="KW-0862">Zinc</keyword>
<dbReference type="GO" id="GO:0005615">
    <property type="term" value="C:extracellular space"/>
    <property type="evidence" value="ECO:0007669"/>
    <property type="project" value="TreeGrafter"/>
</dbReference>
<dbReference type="GO" id="GO:0004181">
    <property type="term" value="F:metallocarboxypeptidase activity"/>
    <property type="evidence" value="ECO:0007669"/>
    <property type="project" value="InterPro"/>
</dbReference>
<dbReference type="InterPro" id="IPR000834">
    <property type="entry name" value="Peptidase_M14"/>
</dbReference>
<evidence type="ECO:0000256" key="8">
    <source>
        <dbReference type="SAM" id="SignalP"/>
    </source>
</evidence>
<comment type="similarity">
    <text evidence="2 7">Belongs to the peptidase M14 family.</text>
</comment>
<evidence type="ECO:0000256" key="6">
    <source>
        <dbReference type="ARBA" id="ARBA00023049"/>
    </source>
</evidence>
<evidence type="ECO:0000256" key="2">
    <source>
        <dbReference type="ARBA" id="ARBA00005988"/>
    </source>
</evidence>
<protein>
    <submittedName>
        <fullName evidence="10">M14 family zinc carboxypeptidase</fullName>
    </submittedName>
</protein>
<dbReference type="Pfam" id="PF00246">
    <property type="entry name" value="Peptidase_M14"/>
    <property type="match status" value="1"/>
</dbReference>
<evidence type="ECO:0000256" key="7">
    <source>
        <dbReference type="PROSITE-ProRule" id="PRU01379"/>
    </source>
</evidence>
<dbReference type="SUPFAM" id="SSF53187">
    <property type="entry name" value="Zn-dependent exopeptidases"/>
    <property type="match status" value="1"/>
</dbReference>
<organism evidence="10">
    <name type="scientific">Alkalihalophilus sp. As8PL</name>
    <dbReference type="NCBI Taxonomy" id="3237103"/>
    <lineage>
        <taxon>Bacteria</taxon>
        <taxon>Bacillati</taxon>
        <taxon>Bacillota</taxon>
        <taxon>Bacilli</taxon>
        <taxon>Bacillales</taxon>
        <taxon>Bacillaceae</taxon>
        <taxon>Alkalihalophilus</taxon>
    </lineage>
</organism>
<dbReference type="PANTHER" id="PTHR11705:SF143">
    <property type="entry name" value="SLL0236 PROTEIN"/>
    <property type="match status" value="1"/>
</dbReference>
<dbReference type="GO" id="GO:0008270">
    <property type="term" value="F:zinc ion binding"/>
    <property type="evidence" value="ECO:0007669"/>
    <property type="project" value="InterPro"/>
</dbReference>
<proteinExistence type="inferred from homology"/>
<dbReference type="SMART" id="SM00631">
    <property type="entry name" value="Zn_pept"/>
    <property type="match status" value="1"/>
</dbReference>
<evidence type="ECO:0000256" key="3">
    <source>
        <dbReference type="ARBA" id="ARBA00022670"/>
    </source>
</evidence>
<dbReference type="PANTHER" id="PTHR11705">
    <property type="entry name" value="PROTEASE FAMILY M14 CARBOXYPEPTIDASE A,B"/>
    <property type="match status" value="1"/>
</dbReference>
<sequence>MKKLVMTLGTGFLAASLLMSPAQAAQNNTGPAVPNQQNLSISGFMTYEQMTKRLDQIVSNSQGRVEVEAVGYSNQGREIYKATVGTGDRVILIESEIHGNEKTGTEALLNILQFLGSSNSPKAKQIREEVTIVALPKVNPDSAELDRRANDMTWSEVVEAFPQLSEASAPAWNYYTRTLQGTNYAERPGFDVNRDFNPDLEYTPKPEDFPGESASPGWFITPEAQTIRDVYLDLQNQFGKVDVFVDLHHQGPFMTVEGTDDDVTMSISGQFVPDPNTAAGEKYNKYAENYDYDFSRQLNVAVYDALQIGNSPFKNISLYQQGLDLPGTALGSFALNGSGTVLFEVRGQTQSFGQKMRGQLVKAVEDGLYGIIEGVADESVYEIDPEKYEDIPLTIR</sequence>
<evidence type="ECO:0000256" key="1">
    <source>
        <dbReference type="ARBA" id="ARBA00001947"/>
    </source>
</evidence>
<comment type="caution">
    <text evidence="7">Lacks conserved residue(s) required for the propagation of feature annotation.</text>
</comment>
<feature type="signal peptide" evidence="8">
    <location>
        <begin position="1"/>
        <end position="24"/>
    </location>
</feature>
<dbReference type="Gene3D" id="3.40.630.10">
    <property type="entry name" value="Zn peptidases"/>
    <property type="match status" value="1"/>
</dbReference>
<keyword evidence="3" id="KW-0645">Protease</keyword>
<reference evidence="10" key="1">
    <citation type="submission" date="2024-07" db="EMBL/GenBank/DDBJ databases">
        <title>Identification and characteristics of an arsenic-resistant bacterial isolate, which belongs to a novel species.</title>
        <authorList>
            <person name="Juszczyk A."/>
            <person name="Kowalczyk A."/>
            <person name="Was K."/>
            <person name="Kosowicz W."/>
            <person name="Budzyn A."/>
            <person name="Latowski D."/>
        </authorList>
    </citation>
    <scope>NUCLEOTIDE SEQUENCE</scope>
    <source>
        <strain evidence="10">As8PL</strain>
    </source>
</reference>
<name>A0AB39BZ26_9BACI</name>
<dbReference type="PROSITE" id="PS52035">
    <property type="entry name" value="PEPTIDASE_M14"/>
    <property type="match status" value="1"/>
</dbReference>
<keyword evidence="6" id="KW-0482">Metalloprotease</keyword>
<keyword evidence="10" id="KW-0121">Carboxypeptidase</keyword>
<evidence type="ECO:0000256" key="4">
    <source>
        <dbReference type="ARBA" id="ARBA00022801"/>
    </source>
</evidence>
<dbReference type="EMBL" id="CP162551">
    <property type="protein sequence ID" value="XDI38571.1"/>
    <property type="molecule type" value="Genomic_DNA"/>
</dbReference>